<dbReference type="EMBL" id="CAJVQA010029536">
    <property type="protein sequence ID" value="CAG8797222.1"/>
    <property type="molecule type" value="Genomic_DNA"/>
</dbReference>
<sequence>ELATKKLDLGTSVKKLQCIEVTNIKYKVCGPLETHLIDNPKFELDLSKTILFLKQQGYYIEYFKVPTKFA</sequence>
<accession>A0A9N9P7G9</accession>
<evidence type="ECO:0000313" key="2">
    <source>
        <dbReference type="Proteomes" id="UP000789759"/>
    </source>
</evidence>
<keyword evidence="2" id="KW-1185">Reference proteome</keyword>
<name>A0A9N9P7G9_9GLOM</name>
<reference evidence="1" key="1">
    <citation type="submission" date="2021-06" db="EMBL/GenBank/DDBJ databases">
        <authorList>
            <person name="Kallberg Y."/>
            <person name="Tangrot J."/>
            <person name="Rosling A."/>
        </authorList>
    </citation>
    <scope>NUCLEOTIDE SEQUENCE</scope>
    <source>
        <strain evidence="1">FL966</strain>
    </source>
</reference>
<proteinExistence type="predicted"/>
<evidence type="ECO:0000313" key="1">
    <source>
        <dbReference type="EMBL" id="CAG8797222.1"/>
    </source>
</evidence>
<dbReference type="Proteomes" id="UP000789759">
    <property type="component" value="Unassembled WGS sequence"/>
</dbReference>
<comment type="caution">
    <text evidence="1">The sequence shown here is derived from an EMBL/GenBank/DDBJ whole genome shotgun (WGS) entry which is preliminary data.</text>
</comment>
<organism evidence="1 2">
    <name type="scientific">Cetraspora pellucida</name>
    <dbReference type="NCBI Taxonomy" id="1433469"/>
    <lineage>
        <taxon>Eukaryota</taxon>
        <taxon>Fungi</taxon>
        <taxon>Fungi incertae sedis</taxon>
        <taxon>Mucoromycota</taxon>
        <taxon>Glomeromycotina</taxon>
        <taxon>Glomeromycetes</taxon>
        <taxon>Diversisporales</taxon>
        <taxon>Gigasporaceae</taxon>
        <taxon>Cetraspora</taxon>
    </lineage>
</organism>
<feature type="non-terminal residue" evidence="1">
    <location>
        <position position="1"/>
    </location>
</feature>
<dbReference type="OrthoDB" id="2438697at2759"/>
<gene>
    <name evidence="1" type="ORF">CPELLU_LOCUS17421</name>
</gene>
<protein>
    <submittedName>
        <fullName evidence="1">22512_t:CDS:1</fullName>
    </submittedName>
</protein>
<dbReference type="AlphaFoldDB" id="A0A9N9P7G9"/>